<name>A0ABX8S107_NOCIO</name>
<proteinExistence type="predicted"/>
<protein>
    <submittedName>
        <fullName evidence="1">Uncharacterized protein</fullName>
    </submittedName>
</protein>
<reference evidence="1 2" key="1">
    <citation type="submission" date="2021-07" db="EMBL/GenBank/DDBJ databases">
        <title>Whole Genome Sequence of Nocardia Iowensis.</title>
        <authorList>
            <person name="Lamm A."/>
            <person name="Collins-Fairclough A.M."/>
            <person name="Bunk B."/>
            <person name="Sproer C."/>
        </authorList>
    </citation>
    <scope>NUCLEOTIDE SEQUENCE [LARGE SCALE GENOMIC DNA]</scope>
    <source>
        <strain evidence="1 2">NRRL 5646</strain>
    </source>
</reference>
<dbReference type="EMBL" id="CP078145">
    <property type="protein sequence ID" value="QXN94772.1"/>
    <property type="molecule type" value="Genomic_DNA"/>
</dbReference>
<organism evidence="1 2">
    <name type="scientific">Nocardia iowensis</name>
    <dbReference type="NCBI Taxonomy" id="204891"/>
    <lineage>
        <taxon>Bacteria</taxon>
        <taxon>Bacillati</taxon>
        <taxon>Actinomycetota</taxon>
        <taxon>Actinomycetes</taxon>
        <taxon>Mycobacteriales</taxon>
        <taxon>Nocardiaceae</taxon>
        <taxon>Nocardia</taxon>
    </lineage>
</organism>
<evidence type="ECO:0000313" key="2">
    <source>
        <dbReference type="Proteomes" id="UP000694257"/>
    </source>
</evidence>
<sequence length="51" mass="6119">MWPLWTKNLSPWELHRKTRSRIGMLDVKAVRCLDDLAAWVLDIADQNERRN</sequence>
<keyword evidence="2" id="KW-1185">Reference proteome</keyword>
<dbReference type="Proteomes" id="UP000694257">
    <property type="component" value="Chromosome"/>
</dbReference>
<gene>
    <name evidence="1" type="ORF">KV110_18010</name>
</gene>
<evidence type="ECO:0000313" key="1">
    <source>
        <dbReference type="EMBL" id="QXN94772.1"/>
    </source>
</evidence>
<accession>A0ABX8S107</accession>
<dbReference type="RefSeq" id="WP_218477430.1">
    <property type="nucleotide sequence ID" value="NZ_BAABJN010000007.1"/>
</dbReference>